<name>A0AAD4MVP8_9BILA</name>
<dbReference type="EMBL" id="JAKKPZ010000057">
    <property type="protein sequence ID" value="KAI1705330.1"/>
    <property type="molecule type" value="Genomic_DNA"/>
</dbReference>
<evidence type="ECO:0000256" key="1">
    <source>
        <dbReference type="SAM" id="MobiDB-lite"/>
    </source>
</evidence>
<dbReference type="Proteomes" id="UP001201812">
    <property type="component" value="Unassembled WGS sequence"/>
</dbReference>
<evidence type="ECO:0000313" key="3">
    <source>
        <dbReference type="Proteomes" id="UP001201812"/>
    </source>
</evidence>
<dbReference type="AlphaFoldDB" id="A0AAD4MVP8"/>
<evidence type="ECO:0000313" key="2">
    <source>
        <dbReference type="EMBL" id="KAI1705330.1"/>
    </source>
</evidence>
<accession>A0AAD4MVP8</accession>
<gene>
    <name evidence="2" type="ORF">DdX_13645</name>
</gene>
<reference evidence="2" key="1">
    <citation type="submission" date="2022-01" db="EMBL/GenBank/DDBJ databases">
        <title>Genome Sequence Resource for Two Populations of Ditylenchus destructor, the Migratory Endoparasitic Phytonematode.</title>
        <authorList>
            <person name="Zhang H."/>
            <person name="Lin R."/>
            <person name="Xie B."/>
        </authorList>
    </citation>
    <scope>NUCLEOTIDE SEQUENCE</scope>
    <source>
        <strain evidence="2">BazhouSP</strain>
    </source>
</reference>
<feature type="region of interest" description="Disordered" evidence="1">
    <location>
        <begin position="1"/>
        <end position="26"/>
    </location>
</feature>
<proteinExistence type="predicted"/>
<comment type="caution">
    <text evidence="2">The sequence shown here is derived from an EMBL/GenBank/DDBJ whole genome shotgun (WGS) entry which is preliminary data.</text>
</comment>
<sequence length="85" mass="9577">MGCVPSTSLPSQFHSTSITQLHRNDSSTLNRRALSHHQHYHKNSYSHSTLPLANAAFVRMIRRRVNRPGFKEINTNGNVVLVGIL</sequence>
<organism evidence="2 3">
    <name type="scientific">Ditylenchus destructor</name>
    <dbReference type="NCBI Taxonomy" id="166010"/>
    <lineage>
        <taxon>Eukaryota</taxon>
        <taxon>Metazoa</taxon>
        <taxon>Ecdysozoa</taxon>
        <taxon>Nematoda</taxon>
        <taxon>Chromadorea</taxon>
        <taxon>Rhabditida</taxon>
        <taxon>Tylenchina</taxon>
        <taxon>Tylenchomorpha</taxon>
        <taxon>Sphaerularioidea</taxon>
        <taxon>Anguinidae</taxon>
        <taxon>Anguininae</taxon>
        <taxon>Ditylenchus</taxon>
    </lineage>
</organism>
<keyword evidence="3" id="KW-1185">Reference proteome</keyword>
<protein>
    <submittedName>
        <fullName evidence="2">Uncharacterized protein</fullName>
    </submittedName>
</protein>